<dbReference type="PANTHER" id="PTHR15893">
    <property type="entry name" value="RIBOSOMAL PROTEIN L27"/>
    <property type="match status" value="1"/>
</dbReference>
<dbReference type="NCBIfam" id="TIGR00062">
    <property type="entry name" value="L27"/>
    <property type="match status" value="1"/>
</dbReference>
<dbReference type="Proteomes" id="UP000178091">
    <property type="component" value="Unassembled WGS sequence"/>
</dbReference>
<dbReference type="InterPro" id="IPR001684">
    <property type="entry name" value="Ribosomal_bL27"/>
</dbReference>
<evidence type="ECO:0000256" key="2">
    <source>
        <dbReference type="ARBA" id="ARBA00022980"/>
    </source>
</evidence>
<evidence type="ECO:0000256" key="1">
    <source>
        <dbReference type="ARBA" id="ARBA00010797"/>
    </source>
</evidence>
<dbReference type="FunFam" id="2.40.50.100:FF:000020">
    <property type="entry name" value="50S ribosomal protein L27"/>
    <property type="match status" value="1"/>
</dbReference>
<evidence type="ECO:0000256" key="3">
    <source>
        <dbReference type="ARBA" id="ARBA00023274"/>
    </source>
</evidence>
<dbReference type="AlphaFoldDB" id="A0A1F4XUC0"/>
<protein>
    <recommendedName>
        <fullName evidence="4">Large ribosomal subunit protein bL27</fullName>
    </recommendedName>
    <alternativeName>
        <fullName evidence="5">50S ribosomal protein L27</fullName>
    </alternativeName>
</protein>
<name>A0A1F4XUC0_9BACT</name>
<reference evidence="6 7" key="1">
    <citation type="journal article" date="2016" name="Nat. Commun.">
        <title>Thousands of microbial genomes shed light on interconnected biogeochemical processes in an aquifer system.</title>
        <authorList>
            <person name="Anantharaman K."/>
            <person name="Brown C.T."/>
            <person name="Hug L.A."/>
            <person name="Sharon I."/>
            <person name="Castelle C.J."/>
            <person name="Probst A.J."/>
            <person name="Thomas B.C."/>
            <person name="Singh A."/>
            <person name="Wilkins M.J."/>
            <person name="Karaoz U."/>
            <person name="Brodie E.L."/>
            <person name="Williams K.H."/>
            <person name="Hubbard S.S."/>
            <person name="Banfield J.F."/>
        </authorList>
    </citation>
    <scope>NUCLEOTIDE SEQUENCE [LARGE SCALE GENOMIC DNA]</scope>
</reference>
<dbReference type="Pfam" id="PF01016">
    <property type="entry name" value="Ribosomal_L27"/>
    <property type="match status" value="1"/>
</dbReference>
<dbReference type="GO" id="GO:0022625">
    <property type="term" value="C:cytosolic large ribosomal subunit"/>
    <property type="evidence" value="ECO:0007669"/>
    <property type="project" value="TreeGrafter"/>
</dbReference>
<dbReference type="GO" id="GO:0003735">
    <property type="term" value="F:structural constituent of ribosome"/>
    <property type="evidence" value="ECO:0007669"/>
    <property type="project" value="InterPro"/>
</dbReference>
<evidence type="ECO:0000256" key="4">
    <source>
        <dbReference type="ARBA" id="ARBA00035175"/>
    </source>
</evidence>
<dbReference type="PROSITE" id="PS00831">
    <property type="entry name" value="RIBOSOMAL_L27"/>
    <property type="match status" value="1"/>
</dbReference>
<comment type="caution">
    <text evidence="6">The sequence shown here is derived from an EMBL/GenBank/DDBJ whole genome shotgun (WGS) entry which is preliminary data.</text>
</comment>
<evidence type="ECO:0000313" key="6">
    <source>
        <dbReference type="EMBL" id="OGC84633.1"/>
    </source>
</evidence>
<dbReference type="PANTHER" id="PTHR15893:SF0">
    <property type="entry name" value="LARGE RIBOSOMAL SUBUNIT PROTEIN BL27M"/>
    <property type="match status" value="1"/>
</dbReference>
<dbReference type="SUPFAM" id="SSF110324">
    <property type="entry name" value="Ribosomal L27 protein-like"/>
    <property type="match status" value="1"/>
</dbReference>
<organism evidence="6 7">
    <name type="scientific">Candidatus Adlerbacteria bacterium RIFCSPHIGHO2_12_FULL_53_18</name>
    <dbReference type="NCBI Taxonomy" id="1797242"/>
    <lineage>
        <taxon>Bacteria</taxon>
        <taxon>Candidatus Adleribacteriota</taxon>
    </lineage>
</organism>
<keyword evidence="2 6" id="KW-0689">Ribosomal protein</keyword>
<evidence type="ECO:0000313" key="7">
    <source>
        <dbReference type="Proteomes" id="UP000178091"/>
    </source>
</evidence>
<evidence type="ECO:0000256" key="5">
    <source>
        <dbReference type="ARBA" id="ARBA00035477"/>
    </source>
</evidence>
<gene>
    <name evidence="6" type="ORF">A3F55_03115</name>
</gene>
<comment type="similarity">
    <text evidence="1">Belongs to the bacterial ribosomal protein bL27 family.</text>
</comment>
<dbReference type="InterPro" id="IPR018261">
    <property type="entry name" value="Ribosomal_bL27_CS"/>
</dbReference>
<sequence>MAHKKAGGSAKNLTDSQAKYLGVKLYAGQLAKKGAIIVRQRGTRYMVGKNVGLGKDHTLFALADGIVSFRSKRKTSFTGKTTVKPVVDVITKA</sequence>
<keyword evidence="3" id="KW-0687">Ribonucleoprotein</keyword>
<dbReference type="EMBL" id="MEWW01000011">
    <property type="protein sequence ID" value="OGC84633.1"/>
    <property type="molecule type" value="Genomic_DNA"/>
</dbReference>
<proteinExistence type="inferred from homology"/>
<dbReference type="PRINTS" id="PR00063">
    <property type="entry name" value="RIBOSOMALL27"/>
</dbReference>
<dbReference type="GO" id="GO:0006412">
    <property type="term" value="P:translation"/>
    <property type="evidence" value="ECO:0007669"/>
    <property type="project" value="InterPro"/>
</dbReference>
<dbReference type="Gene3D" id="2.40.50.100">
    <property type="match status" value="1"/>
</dbReference>
<accession>A0A1F4XUC0</accession>